<feature type="binding site" evidence="2">
    <location>
        <begin position="372"/>
        <end position="374"/>
    </location>
    <ligand>
        <name>substrate</name>
    </ligand>
</feature>
<dbReference type="Pfam" id="PF00494">
    <property type="entry name" value="SQS_PSY"/>
    <property type="match status" value="1"/>
</dbReference>
<keyword evidence="4" id="KW-1185">Reference proteome</keyword>
<dbReference type="SUPFAM" id="SSF48576">
    <property type="entry name" value="Terpenoid synthases"/>
    <property type="match status" value="1"/>
</dbReference>
<comment type="function">
    <text evidence="2">Catalyzes the condensation of isopentenyl diphosphate (IPP) with allylic pyrophosphates generating different type of terpenoids.</text>
</comment>
<keyword evidence="2" id="KW-0460">Magnesium</keyword>
<evidence type="ECO:0000256" key="2">
    <source>
        <dbReference type="HAMAP-Rule" id="MF_01139"/>
    </source>
</evidence>
<dbReference type="CDD" id="cd00475">
    <property type="entry name" value="Cis_IPPS"/>
    <property type="match status" value="1"/>
</dbReference>
<dbReference type="PANTHER" id="PTHR10291">
    <property type="entry name" value="DEHYDRODOLICHYL DIPHOSPHATE SYNTHASE FAMILY MEMBER"/>
    <property type="match status" value="1"/>
</dbReference>
<proteinExistence type="inferred from homology"/>
<dbReference type="PROSITE" id="PS01066">
    <property type="entry name" value="UPP_SYNTHASE"/>
    <property type="match status" value="1"/>
</dbReference>
<comment type="cofactor">
    <cofactor evidence="2">
        <name>Mg(2+)</name>
        <dbReference type="ChEBI" id="CHEBI:18420"/>
    </cofactor>
    <text evidence="2">Binds 2 magnesium ions per subunit.</text>
</comment>
<keyword evidence="1 2" id="KW-0808">Transferase</keyword>
<dbReference type="FunFam" id="3.40.1180.10:FF:000001">
    <property type="entry name" value="(2E,6E)-farnesyl-diphosphate-specific ditrans,polycis-undecaprenyl-diphosphate synthase"/>
    <property type="match status" value="1"/>
</dbReference>
<feature type="active site" evidence="2">
    <location>
        <position position="327"/>
    </location>
</feature>
<comment type="similarity">
    <text evidence="2">Belongs to the UPP synthase family.</text>
</comment>
<feature type="active site" description="Proton acceptor" evidence="2">
    <location>
        <position position="375"/>
    </location>
</feature>
<feature type="binding site" evidence="2">
    <location>
        <position position="495"/>
    </location>
    <ligand>
        <name>substrate</name>
    </ligand>
</feature>
<dbReference type="Gene3D" id="3.40.1180.10">
    <property type="entry name" value="Decaprenyl diphosphate synthase-like"/>
    <property type="match status" value="1"/>
</dbReference>
<protein>
    <recommendedName>
        <fullName evidence="2">Isoprenyl transferase</fullName>
        <ecNumber evidence="2">2.5.1.-</ecNumber>
    </recommendedName>
</protein>
<dbReference type="GO" id="GO:0000287">
    <property type="term" value="F:magnesium ion binding"/>
    <property type="evidence" value="ECO:0007669"/>
    <property type="project" value="UniProtKB-UniRule"/>
</dbReference>
<dbReference type="SUPFAM" id="SSF64005">
    <property type="entry name" value="Undecaprenyl diphosphate synthase"/>
    <property type="match status" value="1"/>
</dbReference>
<dbReference type="InterPro" id="IPR036424">
    <property type="entry name" value="UPP_synth-like_sf"/>
</dbReference>
<dbReference type="GO" id="GO:0030145">
    <property type="term" value="F:manganese ion binding"/>
    <property type="evidence" value="ECO:0007669"/>
    <property type="project" value="TreeGrafter"/>
</dbReference>
<dbReference type="InterPro" id="IPR008949">
    <property type="entry name" value="Isoprenoid_synthase_dom_sf"/>
</dbReference>
<feature type="binding site" evidence="2">
    <location>
        <position position="376"/>
    </location>
    <ligand>
        <name>substrate</name>
    </ligand>
</feature>
<feature type="binding site" evidence="2">
    <location>
        <position position="344"/>
    </location>
    <ligand>
        <name>substrate</name>
    </ligand>
</feature>
<organism evidence="3 4">
    <name type="scientific">Solihabitans fulvus</name>
    <dbReference type="NCBI Taxonomy" id="1892852"/>
    <lineage>
        <taxon>Bacteria</taxon>
        <taxon>Bacillati</taxon>
        <taxon>Actinomycetota</taxon>
        <taxon>Actinomycetes</taxon>
        <taxon>Pseudonocardiales</taxon>
        <taxon>Pseudonocardiaceae</taxon>
        <taxon>Solihabitans</taxon>
    </lineage>
</organism>
<feature type="binding site" evidence="2">
    <location>
        <begin position="501"/>
        <end position="503"/>
    </location>
    <ligand>
        <name>substrate</name>
    </ligand>
</feature>
<feature type="binding site" evidence="2">
    <location>
        <begin position="328"/>
        <end position="331"/>
    </location>
    <ligand>
        <name>substrate</name>
    </ligand>
</feature>
<evidence type="ECO:0000256" key="1">
    <source>
        <dbReference type="ARBA" id="ARBA00022679"/>
    </source>
</evidence>
<keyword evidence="2" id="KW-0479">Metal-binding</keyword>
<gene>
    <name evidence="3" type="primary">uppS</name>
    <name evidence="3" type="ORF">F0L68_24785</name>
</gene>
<comment type="subunit">
    <text evidence="2">Homodimer.</text>
</comment>
<feature type="binding site" evidence="2">
    <location>
        <position position="514"/>
    </location>
    <ligand>
        <name>Mg(2+)</name>
        <dbReference type="ChEBI" id="CHEBI:18420"/>
    </ligand>
</feature>
<dbReference type="OrthoDB" id="3423078at2"/>
<reference evidence="3 4" key="1">
    <citation type="submission" date="2019-09" db="EMBL/GenBank/DDBJ databases">
        <title>Goodfellowia gen. nov., a new genus of the Pseudonocardineae related to Actinoalloteichus, containing Goodfellowia coeruleoviolacea gen. nov., comb. nov. gen. nov., comb. nov.</title>
        <authorList>
            <person name="Labeda D."/>
        </authorList>
    </citation>
    <scope>NUCLEOTIDE SEQUENCE [LARGE SCALE GENOMIC DNA]</scope>
    <source>
        <strain evidence="3 4">AN110305</strain>
    </source>
</reference>
<dbReference type="GO" id="GO:0033850">
    <property type="term" value="F:Z-farnesyl diphosphate synthase activity"/>
    <property type="evidence" value="ECO:0007669"/>
    <property type="project" value="TreeGrafter"/>
</dbReference>
<dbReference type="InterPro" id="IPR001441">
    <property type="entry name" value="UPP_synth-like"/>
</dbReference>
<feature type="binding site" evidence="2">
    <location>
        <position position="327"/>
    </location>
    <ligand>
        <name>Mg(2+)</name>
        <dbReference type="ChEBI" id="CHEBI:18420"/>
    </ligand>
</feature>
<dbReference type="GO" id="GO:0016094">
    <property type="term" value="P:polyprenol biosynthetic process"/>
    <property type="evidence" value="ECO:0007669"/>
    <property type="project" value="TreeGrafter"/>
</dbReference>
<dbReference type="GO" id="GO:0005886">
    <property type="term" value="C:plasma membrane"/>
    <property type="evidence" value="ECO:0007669"/>
    <property type="project" value="TreeGrafter"/>
</dbReference>
<accession>A0A5B2X2W3</accession>
<dbReference type="PANTHER" id="PTHR10291:SF0">
    <property type="entry name" value="DEHYDRODOLICHYL DIPHOSPHATE SYNTHASE 2"/>
    <property type="match status" value="1"/>
</dbReference>
<dbReference type="Pfam" id="PF01255">
    <property type="entry name" value="Prenyltransf"/>
    <property type="match status" value="1"/>
</dbReference>
<dbReference type="InterPro" id="IPR018520">
    <property type="entry name" value="UPP_synth-like_CS"/>
</dbReference>
<feature type="binding site" evidence="2">
    <location>
        <position position="332"/>
    </location>
    <ligand>
        <name>substrate</name>
    </ligand>
</feature>
<dbReference type="GO" id="GO:0008834">
    <property type="term" value="F:ditrans,polycis-undecaprenyl-diphosphate synthase [(2E,6E)-farnesyl-diphosphate specific] activity"/>
    <property type="evidence" value="ECO:0007669"/>
    <property type="project" value="TreeGrafter"/>
</dbReference>
<reference evidence="3 4" key="2">
    <citation type="submission" date="2019-09" db="EMBL/GenBank/DDBJ databases">
        <authorList>
            <person name="Jin C."/>
        </authorList>
    </citation>
    <scope>NUCLEOTIDE SEQUENCE [LARGE SCALE GENOMIC DNA]</scope>
    <source>
        <strain evidence="3 4">AN110305</strain>
    </source>
</reference>
<comment type="caution">
    <text evidence="2">Lacks conserved residue(s) required for the propagation of feature annotation.</text>
</comment>
<evidence type="ECO:0000313" key="3">
    <source>
        <dbReference type="EMBL" id="KAA2257519.1"/>
    </source>
</evidence>
<dbReference type="HAMAP" id="MF_01139">
    <property type="entry name" value="ISPT"/>
    <property type="match status" value="1"/>
</dbReference>
<evidence type="ECO:0000313" key="4">
    <source>
        <dbReference type="Proteomes" id="UP000323454"/>
    </source>
</evidence>
<dbReference type="EC" id="2.5.1.-" evidence="2"/>
<feature type="binding site" evidence="2">
    <location>
        <position position="378"/>
    </location>
    <ligand>
        <name>substrate</name>
    </ligand>
</feature>
<dbReference type="Proteomes" id="UP000323454">
    <property type="component" value="Unassembled WGS sequence"/>
</dbReference>
<dbReference type="Gene3D" id="1.10.600.10">
    <property type="entry name" value="Farnesyl Diphosphate Synthase"/>
    <property type="match status" value="1"/>
</dbReference>
<name>A0A5B2X2W3_9PSEU</name>
<dbReference type="NCBIfam" id="TIGR00055">
    <property type="entry name" value="uppS"/>
    <property type="match status" value="1"/>
</dbReference>
<dbReference type="AlphaFoldDB" id="A0A5B2X2W3"/>
<dbReference type="GO" id="GO:0005829">
    <property type="term" value="C:cytosol"/>
    <property type="evidence" value="ECO:0007669"/>
    <property type="project" value="TreeGrafter"/>
</dbReference>
<sequence length="555" mass="62188">MRRIPELAGIDSAELQKSFDTCRRVHRKAHLASYLGVELLSAQKRPYLHALCAFAAATDQIVDTTRAADARRTFDAWRARTMDDLNASRSAHPVRRALVHTVRMWDLDAAVIAEMLGAYDNDLRRPVSFATFDDLRAFLRGVGGTVAALAAPVLEPTDDDPAAARLMSVLGEAFQMTDIFQDFTEDLPNGKCYLPQCDLEDMGLTQHDLTRGRRSPALDAFIDRQASRADALLAEGAESVPLMHPSSQPFLQCAVTGMRTLLDEVRRRKSAVLWERIRLQLPRTVPVPELSVVPRQRGVLRRGLSRVAARFAPLPATVPRHVAVIMDGNRRWAVARGLPPSAGHSAGERNAWPLVDEALVLGVSHLTLFAFSTENWSREAEEVAELMELLSDSVRRQLPGFVDRGIRVRWCGRRDRIADSLRAQLEDAERRTSANNRLTMTFALDYGGRTEIVDAARRLAVEATEGRVALTEVTEDGFRRYLYEPDLPDVDLLIRTSGEQRISNFLPWQAAYAEIVFAEALWPDFDPAQFRQAVAEYARRDRRFGAQAKADQVVR</sequence>
<dbReference type="EMBL" id="VUOB01000045">
    <property type="protein sequence ID" value="KAA2257519.1"/>
    <property type="molecule type" value="Genomic_DNA"/>
</dbReference>
<dbReference type="InterPro" id="IPR002060">
    <property type="entry name" value="Squ/phyt_synthse"/>
</dbReference>
<comment type="caution">
    <text evidence="3">The sequence shown here is derived from an EMBL/GenBank/DDBJ whole genome shotgun (WGS) entry which is preliminary data.</text>
</comment>